<dbReference type="GO" id="GO:0008831">
    <property type="term" value="F:dTDP-4-dehydrorhamnose reductase activity"/>
    <property type="evidence" value="ECO:0007669"/>
    <property type="project" value="UniProtKB-EC"/>
</dbReference>
<dbReference type="PANTHER" id="PTHR10491:SF4">
    <property type="entry name" value="METHIONINE ADENOSYLTRANSFERASE 2 SUBUNIT BETA"/>
    <property type="match status" value="1"/>
</dbReference>
<dbReference type="KEGG" id="asim:FE240_10015"/>
<dbReference type="Gene3D" id="3.40.50.720">
    <property type="entry name" value="NAD(P)-binding Rossmann-like Domain"/>
    <property type="match status" value="1"/>
</dbReference>
<dbReference type="InterPro" id="IPR005913">
    <property type="entry name" value="dTDP_dehydrorham_reduct"/>
</dbReference>
<keyword evidence="9" id="KW-1185">Reference proteome</keyword>
<organism evidence="8 9">
    <name type="scientific">Aeromonas simiae</name>
    <dbReference type="NCBI Taxonomy" id="218936"/>
    <lineage>
        <taxon>Bacteria</taxon>
        <taxon>Pseudomonadati</taxon>
        <taxon>Pseudomonadota</taxon>
        <taxon>Gammaproteobacteria</taxon>
        <taxon>Aeromonadales</taxon>
        <taxon>Aeromonadaceae</taxon>
        <taxon>Aeromonas</taxon>
    </lineage>
</organism>
<accession>A0A5J6WXQ2</accession>
<dbReference type="Proteomes" id="UP000594034">
    <property type="component" value="Chromosome"/>
</dbReference>
<keyword evidence="6 8" id="KW-0560">Oxidoreductase</keyword>
<dbReference type="AlphaFoldDB" id="A0A5J6WXQ2"/>
<evidence type="ECO:0000313" key="9">
    <source>
        <dbReference type="Proteomes" id="UP000594034"/>
    </source>
</evidence>
<dbReference type="UniPathway" id="UPA00281"/>
<dbReference type="EMBL" id="CP040449">
    <property type="protein sequence ID" value="QFI54991.1"/>
    <property type="molecule type" value="Genomic_DNA"/>
</dbReference>
<dbReference type="GO" id="GO:0019305">
    <property type="term" value="P:dTDP-rhamnose biosynthetic process"/>
    <property type="evidence" value="ECO:0007669"/>
    <property type="project" value="UniProtKB-UniPathway"/>
</dbReference>
<evidence type="ECO:0000256" key="2">
    <source>
        <dbReference type="ARBA" id="ARBA00010944"/>
    </source>
</evidence>
<evidence type="ECO:0000256" key="1">
    <source>
        <dbReference type="ARBA" id="ARBA00004781"/>
    </source>
</evidence>
<feature type="domain" description="RmlD-like substrate binding" evidence="7">
    <location>
        <begin position="3"/>
        <end position="290"/>
    </location>
</feature>
<protein>
    <recommendedName>
        <fullName evidence="4 6">dTDP-4-dehydrorhamnose reductase</fullName>
        <ecNumber evidence="3 6">1.1.1.133</ecNumber>
    </recommendedName>
</protein>
<keyword evidence="6" id="KW-0521">NADP</keyword>
<evidence type="ECO:0000259" key="7">
    <source>
        <dbReference type="Pfam" id="PF04321"/>
    </source>
</evidence>
<dbReference type="NCBIfam" id="TIGR01214">
    <property type="entry name" value="rmlD"/>
    <property type="match status" value="1"/>
</dbReference>
<evidence type="ECO:0000313" key="8">
    <source>
        <dbReference type="EMBL" id="QFI54991.1"/>
    </source>
</evidence>
<comment type="catalytic activity">
    <reaction evidence="5 6">
        <text>dTDP-beta-L-rhamnose + NADP(+) = dTDP-4-dehydro-beta-L-rhamnose + NADPH + H(+)</text>
        <dbReference type="Rhea" id="RHEA:21796"/>
        <dbReference type="ChEBI" id="CHEBI:15378"/>
        <dbReference type="ChEBI" id="CHEBI:57510"/>
        <dbReference type="ChEBI" id="CHEBI:57783"/>
        <dbReference type="ChEBI" id="CHEBI:58349"/>
        <dbReference type="ChEBI" id="CHEBI:62830"/>
        <dbReference type="EC" id="1.1.1.133"/>
    </reaction>
</comment>
<name>A0A5J6WXQ2_9GAMM</name>
<dbReference type="CDD" id="cd05254">
    <property type="entry name" value="dTDP_HR_like_SDR_e"/>
    <property type="match status" value="1"/>
</dbReference>
<dbReference type="GO" id="GO:0005829">
    <property type="term" value="C:cytosol"/>
    <property type="evidence" value="ECO:0007669"/>
    <property type="project" value="TreeGrafter"/>
</dbReference>
<gene>
    <name evidence="8" type="primary">rfbD</name>
    <name evidence="8" type="ORF">FE240_10015</name>
</gene>
<dbReference type="RefSeq" id="WP_193000643.1">
    <property type="nucleotide sequence ID" value="NZ_CP040449.1"/>
</dbReference>
<dbReference type="PANTHER" id="PTHR10491">
    <property type="entry name" value="DTDP-4-DEHYDRORHAMNOSE REDUCTASE"/>
    <property type="match status" value="1"/>
</dbReference>
<dbReference type="SUPFAM" id="SSF51735">
    <property type="entry name" value="NAD(P)-binding Rossmann-fold domains"/>
    <property type="match status" value="1"/>
</dbReference>
<evidence type="ECO:0000256" key="5">
    <source>
        <dbReference type="ARBA" id="ARBA00048200"/>
    </source>
</evidence>
<reference evidence="8 9" key="1">
    <citation type="submission" date="2019-05" db="EMBL/GenBank/DDBJ databases">
        <title>OXA-830, a novel chromosomally encoded expanded-spectrum class D beta-lactamase in Aeromonas simiae.</title>
        <authorList>
            <person name="Zhou W."/>
            <person name="Chen Q."/>
        </authorList>
    </citation>
    <scope>NUCLEOTIDE SEQUENCE [LARGE SCALE GENOMIC DNA]</scope>
    <source>
        <strain evidence="8 9">A6</strain>
    </source>
</reference>
<evidence type="ECO:0000256" key="4">
    <source>
        <dbReference type="ARBA" id="ARBA00017099"/>
    </source>
</evidence>
<dbReference type="UniPathway" id="UPA00124"/>
<dbReference type="Pfam" id="PF04321">
    <property type="entry name" value="RmlD_sub_bind"/>
    <property type="match status" value="1"/>
</dbReference>
<comment type="function">
    <text evidence="6">Catalyzes the reduction of dTDP-6-deoxy-L-lyxo-4-hexulose to yield dTDP-L-rhamnose.</text>
</comment>
<comment type="cofactor">
    <cofactor evidence="6">
        <name>Mg(2+)</name>
        <dbReference type="ChEBI" id="CHEBI:18420"/>
    </cofactor>
    <text evidence="6">Binds 1 Mg(2+) ion per monomer.</text>
</comment>
<evidence type="ECO:0000256" key="3">
    <source>
        <dbReference type="ARBA" id="ARBA00012929"/>
    </source>
</evidence>
<proteinExistence type="inferred from homology"/>
<comment type="pathway">
    <text evidence="1 6">Carbohydrate biosynthesis; dTDP-L-rhamnose biosynthesis.</text>
</comment>
<dbReference type="Gene3D" id="3.90.25.10">
    <property type="entry name" value="UDP-galactose 4-epimerase, domain 1"/>
    <property type="match status" value="1"/>
</dbReference>
<dbReference type="InterPro" id="IPR029903">
    <property type="entry name" value="RmlD-like-bd"/>
</dbReference>
<dbReference type="InterPro" id="IPR036291">
    <property type="entry name" value="NAD(P)-bd_dom_sf"/>
</dbReference>
<comment type="similarity">
    <text evidence="2 6">Belongs to the dTDP-4-dehydrorhamnose reductase family.</text>
</comment>
<evidence type="ECO:0000256" key="6">
    <source>
        <dbReference type="RuleBase" id="RU364082"/>
    </source>
</evidence>
<dbReference type="GO" id="GO:0009243">
    <property type="term" value="P:O antigen biosynthetic process"/>
    <property type="evidence" value="ECO:0007669"/>
    <property type="project" value="UniProtKB-UniPathway"/>
</dbReference>
<sequence length="297" mass="33175">MLKILLLGNGQLARALIECSCHFPVQITQVTTAQCRLEDTKGIRSFVIKEKPDVIINAAAFTKVELAESQPDLAWLINAAAVDGLAKLASEYDILLVHISTDYVFGGQGIIPWCEEDQTAPLNVYGKTKRSGEVAIMGQCEKYLLFRTSWLHSPWRRNFIKSMLTLGMNKEHLSVVCDQIGAPTSACMLAKAILHAVVVTSHKPELSGLYHVAAQGETSWYDLAKYCFSVAGSMGMVFKVKSIEPVLSDDYPSMVLRPLNSRLNTKKFSRYFWMEFPAWQDDVSATLSSLLRQPEHR</sequence>
<dbReference type="EC" id="1.1.1.133" evidence="3 6"/>